<proteinExistence type="inferred from homology"/>
<dbReference type="GO" id="GO:0009691">
    <property type="term" value="P:cytokinin biosynthetic process"/>
    <property type="evidence" value="ECO:0007669"/>
    <property type="project" value="UniProtKB-UniRule"/>
</dbReference>
<evidence type="ECO:0000256" key="2">
    <source>
        <dbReference type="ARBA" id="ARBA00006763"/>
    </source>
</evidence>
<dbReference type="EC" id="3.2.2.n1" evidence="3"/>
<evidence type="ECO:0000313" key="4">
    <source>
        <dbReference type="EMBL" id="MDA5399230.1"/>
    </source>
</evidence>
<sequence length="202" mass="21901">MTEIRSICVYCGSQPGNDPQFDNAARVLGQSIAANDIRLVYGGGTQGLMGTVAEAVIGGKGLVTGIIPEFLQSREAGNGKKLTFDEHIVTKDMHERKHAMFEKSGAFVALPGGIGTLEEIIEIMTWSQLGRHRRPMVLANMAGFWNPLLDLLNHMAHAGFLHTAHLARPLVATNVEQIVPMIMAEWEKGDVGAGDQAVIDRM</sequence>
<dbReference type="NCBIfam" id="TIGR00730">
    <property type="entry name" value="Rossman fold protein, TIGR00730 family"/>
    <property type="match status" value="1"/>
</dbReference>
<dbReference type="InterPro" id="IPR031100">
    <property type="entry name" value="LOG_fam"/>
</dbReference>
<dbReference type="InterPro" id="IPR005269">
    <property type="entry name" value="LOG"/>
</dbReference>
<keyword evidence="5" id="KW-1185">Reference proteome</keyword>
<dbReference type="Gene3D" id="3.40.50.450">
    <property type="match status" value="1"/>
</dbReference>
<comment type="catalytic activity">
    <reaction evidence="1">
        <text>AMP + H2O = D-ribose 5-phosphate + adenine</text>
        <dbReference type="Rhea" id="RHEA:20129"/>
        <dbReference type="ChEBI" id="CHEBI:15377"/>
        <dbReference type="ChEBI" id="CHEBI:16708"/>
        <dbReference type="ChEBI" id="CHEBI:78346"/>
        <dbReference type="ChEBI" id="CHEBI:456215"/>
        <dbReference type="EC" id="3.2.2.4"/>
    </reaction>
</comment>
<dbReference type="Pfam" id="PF03641">
    <property type="entry name" value="Lysine_decarbox"/>
    <property type="match status" value="1"/>
</dbReference>
<keyword evidence="3" id="KW-0203">Cytokinin biosynthesis</keyword>
<dbReference type="PANTHER" id="PTHR31223">
    <property type="entry name" value="LOG FAMILY PROTEIN YJL055W"/>
    <property type="match status" value="1"/>
</dbReference>
<evidence type="ECO:0000313" key="5">
    <source>
        <dbReference type="Proteomes" id="UP001151234"/>
    </source>
</evidence>
<dbReference type="RefSeq" id="WP_267990675.1">
    <property type="nucleotide sequence ID" value="NZ_JAPJZI010000001.1"/>
</dbReference>
<dbReference type="PANTHER" id="PTHR31223:SF70">
    <property type="entry name" value="LOG FAMILY PROTEIN YJL055W"/>
    <property type="match status" value="1"/>
</dbReference>
<dbReference type="SUPFAM" id="SSF102405">
    <property type="entry name" value="MCP/YpsA-like"/>
    <property type="match status" value="1"/>
</dbReference>
<protein>
    <recommendedName>
        <fullName evidence="3">Cytokinin riboside 5'-monophosphate phosphoribohydrolase</fullName>
        <ecNumber evidence="3">3.2.2.n1</ecNumber>
    </recommendedName>
</protein>
<keyword evidence="3" id="KW-0378">Hydrolase</keyword>
<dbReference type="GO" id="GO:0005829">
    <property type="term" value="C:cytosol"/>
    <property type="evidence" value="ECO:0007669"/>
    <property type="project" value="TreeGrafter"/>
</dbReference>
<accession>A0A9X3UIH5</accession>
<dbReference type="AlphaFoldDB" id="A0A9X3UIH5"/>
<evidence type="ECO:0000256" key="1">
    <source>
        <dbReference type="ARBA" id="ARBA00000274"/>
    </source>
</evidence>
<dbReference type="GO" id="GO:0008714">
    <property type="term" value="F:AMP nucleosidase activity"/>
    <property type="evidence" value="ECO:0007669"/>
    <property type="project" value="UniProtKB-EC"/>
</dbReference>
<dbReference type="Proteomes" id="UP001151234">
    <property type="component" value="Unassembled WGS sequence"/>
</dbReference>
<dbReference type="EMBL" id="JAPJZI010000001">
    <property type="protein sequence ID" value="MDA5399230.1"/>
    <property type="molecule type" value="Genomic_DNA"/>
</dbReference>
<comment type="caution">
    <text evidence="4">The sequence shown here is derived from an EMBL/GenBank/DDBJ whole genome shotgun (WGS) entry which is preliminary data.</text>
</comment>
<gene>
    <name evidence="4" type="ORF">OQ273_11660</name>
</gene>
<organism evidence="4 5">
    <name type="scientific">Hoeflea prorocentri</name>
    <dbReference type="NCBI Taxonomy" id="1922333"/>
    <lineage>
        <taxon>Bacteria</taxon>
        <taxon>Pseudomonadati</taxon>
        <taxon>Pseudomonadota</taxon>
        <taxon>Alphaproteobacteria</taxon>
        <taxon>Hyphomicrobiales</taxon>
        <taxon>Rhizobiaceae</taxon>
        <taxon>Hoeflea</taxon>
    </lineage>
</organism>
<reference evidence="4" key="1">
    <citation type="submission" date="2022-11" db="EMBL/GenBank/DDBJ databases">
        <title>Draft genome sequence of Hoeflea poritis E7-10 and Hoeflea prorocentri PM5-8, separated from scleractinian coral Porites lutea and marine dinoflagellate.</title>
        <authorList>
            <person name="Zhang G."/>
            <person name="Wei Q."/>
            <person name="Cai L."/>
        </authorList>
    </citation>
    <scope>NUCLEOTIDE SEQUENCE</scope>
    <source>
        <strain evidence="4">PM5-8</strain>
    </source>
</reference>
<evidence type="ECO:0000256" key="3">
    <source>
        <dbReference type="RuleBase" id="RU363015"/>
    </source>
</evidence>
<comment type="similarity">
    <text evidence="2 3">Belongs to the LOG family.</text>
</comment>
<name>A0A9X3UIH5_9HYPH</name>